<dbReference type="AlphaFoldDB" id="A0A495JAG5"/>
<keyword evidence="8" id="KW-1185">Reference proteome</keyword>
<feature type="region of interest" description="Disordered" evidence="4">
    <location>
        <begin position="330"/>
        <end position="353"/>
    </location>
</feature>
<dbReference type="InterPro" id="IPR036188">
    <property type="entry name" value="FAD/NAD-bd_sf"/>
</dbReference>
<comment type="catalytic activity">
    <reaction evidence="3">
        <text>[thioredoxin]-dithiol + NADP(+) = [thioredoxin]-disulfide + NADPH + H(+)</text>
        <dbReference type="Rhea" id="RHEA:20345"/>
        <dbReference type="Rhea" id="RHEA-COMP:10698"/>
        <dbReference type="Rhea" id="RHEA-COMP:10700"/>
        <dbReference type="ChEBI" id="CHEBI:15378"/>
        <dbReference type="ChEBI" id="CHEBI:29950"/>
        <dbReference type="ChEBI" id="CHEBI:50058"/>
        <dbReference type="ChEBI" id="CHEBI:57783"/>
        <dbReference type="ChEBI" id="CHEBI:58349"/>
        <dbReference type="EC" id="1.8.1.9"/>
    </reaction>
</comment>
<dbReference type="PANTHER" id="PTHR48105">
    <property type="entry name" value="THIOREDOXIN REDUCTASE 1-RELATED-RELATED"/>
    <property type="match status" value="1"/>
</dbReference>
<gene>
    <name evidence="7" type="ORF">BDK92_0133</name>
</gene>
<evidence type="ECO:0000259" key="5">
    <source>
        <dbReference type="Pfam" id="PF07992"/>
    </source>
</evidence>
<dbReference type="OrthoDB" id="9786503at2"/>
<dbReference type="InterPro" id="IPR029063">
    <property type="entry name" value="SAM-dependent_MTases_sf"/>
</dbReference>
<evidence type="ECO:0000313" key="8">
    <source>
        <dbReference type="Proteomes" id="UP000277671"/>
    </source>
</evidence>
<dbReference type="Pfam" id="PF13649">
    <property type="entry name" value="Methyltransf_25"/>
    <property type="match status" value="1"/>
</dbReference>
<dbReference type="CDD" id="cd02440">
    <property type="entry name" value="AdoMet_MTases"/>
    <property type="match status" value="1"/>
</dbReference>
<feature type="compositionally biased region" description="Low complexity" evidence="4">
    <location>
        <begin position="338"/>
        <end position="347"/>
    </location>
</feature>
<feature type="domain" description="Methyltransferase" evidence="6">
    <location>
        <begin position="402"/>
        <end position="497"/>
    </location>
</feature>
<accession>A0A495JAG5</accession>
<feature type="domain" description="FAD/NAD(P)-binding" evidence="5">
    <location>
        <begin position="25"/>
        <end position="307"/>
    </location>
</feature>
<dbReference type="GO" id="GO:0004791">
    <property type="term" value="F:thioredoxin-disulfide reductase (NADPH) activity"/>
    <property type="evidence" value="ECO:0007669"/>
    <property type="project" value="UniProtKB-EC"/>
</dbReference>
<comment type="caution">
    <text evidence="7">The sequence shown here is derived from an EMBL/GenBank/DDBJ whole genome shotgun (WGS) entry which is preliminary data.</text>
</comment>
<keyword evidence="1" id="KW-0285">Flavoprotein</keyword>
<evidence type="ECO:0000256" key="2">
    <source>
        <dbReference type="ARBA" id="ARBA00023002"/>
    </source>
</evidence>
<dbReference type="PRINTS" id="PR00469">
    <property type="entry name" value="PNDRDTASEII"/>
</dbReference>
<proteinExistence type="predicted"/>
<evidence type="ECO:0000313" key="7">
    <source>
        <dbReference type="EMBL" id="RKR85917.1"/>
    </source>
</evidence>
<organism evidence="7 8">
    <name type="scientific">Micromonospora pisi</name>
    <dbReference type="NCBI Taxonomy" id="589240"/>
    <lineage>
        <taxon>Bacteria</taxon>
        <taxon>Bacillati</taxon>
        <taxon>Actinomycetota</taxon>
        <taxon>Actinomycetes</taxon>
        <taxon>Micromonosporales</taxon>
        <taxon>Micromonosporaceae</taxon>
        <taxon>Micromonospora</taxon>
    </lineage>
</organism>
<reference evidence="7 8" key="1">
    <citation type="submission" date="2018-10" db="EMBL/GenBank/DDBJ databases">
        <title>Sequencing the genomes of 1000 actinobacteria strains.</title>
        <authorList>
            <person name="Klenk H.-P."/>
        </authorList>
    </citation>
    <scope>NUCLEOTIDE SEQUENCE [LARGE SCALE GENOMIC DNA]</scope>
    <source>
        <strain evidence="7 8">DSM 45175</strain>
    </source>
</reference>
<dbReference type="PRINTS" id="PR00368">
    <property type="entry name" value="FADPNR"/>
</dbReference>
<protein>
    <submittedName>
        <fullName evidence="7">Thioredoxin reductase</fullName>
    </submittedName>
</protein>
<keyword evidence="2" id="KW-0560">Oxidoreductase</keyword>
<evidence type="ECO:0000256" key="1">
    <source>
        <dbReference type="ARBA" id="ARBA00022630"/>
    </source>
</evidence>
<dbReference type="Pfam" id="PF07992">
    <property type="entry name" value="Pyr_redox_2"/>
    <property type="match status" value="1"/>
</dbReference>
<dbReference type="InterPro" id="IPR041698">
    <property type="entry name" value="Methyltransf_25"/>
</dbReference>
<name>A0A495JAG5_9ACTN</name>
<sequence>MTQEQNREQDQERVQAPAERLTRGFDVAVIGGGAAGLSGAVTLGRARRSVIVIDAGSPRNAPAEGVHGWLTRDGISPAELVETGRKEVDQYGGVLHHGEARSARRTPDGFEVVLADGTVVAARRLLVTTGLVDELPDIPGLRQRWGRDVIHCPYCHGWEVRDQPVGILGTGPWAVHQALLFRQWTSDLVLFTHTAPPLTDEQAEQLAARDIRVVTGPVDALDVVDDQLTGVVLADGTVVARRALVVLSRLVASSGVLATLGLQTTADPRGVGEFVAADPTGLTEVPGVWVAGNVTDLVAQVVTAASGGVLAGAAINADLIAEETERAVEAHRKRNAAEPEAAPTDAAPMHRHHHAHKQADEVVLFTQEFWDERYRSADRIWSGNANPHLVDVTTELSPATALDVGCGEGADVVWLASRGWQVTGVDISRVALDRAAAQATAAGSQIADRITLQQADLLSWGPEPLRYDLVSAQFIHLPRLELEALHRRLAAAVRPGGTLLIVGHHPSDLETTIGRPNLPELMFTAEQVAAVLDPQDWEIEATAPPRQVTDPEGRSITIRDAVLRAVRRR</sequence>
<dbReference type="Proteomes" id="UP000277671">
    <property type="component" value="Unassembled WGS sequence"/>
</dbReference>
<dbReference type="SUPFAM" id="SSF51905">
    <property type="entry name" value="FAD/NAD(P)-binding domain"/>
    <property type="match status" value="1"/>
</dbReference>
<dbReference type="InterPro" id="IPR023753">
    <property type="entry name" value="FAD/NAD-binding_dom"/>
</dbReference>
<evidence type="ECO:0000256" key="3">
    <source>
        <dbReference type="ARBA" id="ARBA00048132"/>
    </source>
</evidence>
<dbReference type="Gene3D" id="3.40.50.150">
    <property type="entry name" value="Vaccinia Virus protein VP39"/>
    <property type="match status" value="1"/>
</dbReference>
<dbReference type="EMBL" id="RBKT01000001">
    <property type="protein sequence ID" value="RKR85917.1"/>
    <property type="molecule type" value="Genomic_DNA"/>
</dbReference>
<dbReference type="Gene3D" id="3.50.50.60">
    <property type="entry name" value="FAD/NAD(P)-binding domain"/>
    <property type="match status" value="2"/>
</dbReference>
<dbReference type="InterPro" id="IPR050097">
    <property type="entry name" value="Ferredoxin-NADP_redctase_2"/>
</dbReference>
<evidence type="ECO:0000259" key="6">
    <source>
        <dbReference type="Pfam" id="PF13649"/>
    </source>
</evidence>
<dbReference type="SUPFAM" id="SSF53335">
    <property type="entry name" value="S-adenosyl-L-methionine-dependent methyltransferases"/>
    <property type="match status" value="1"/>
</dbReference>
<evidence type="ECO:0000256" key="4">
    <source>
        <dbReference type="SAM" id="MobiDB-lite"/>
    </source>
</evidence>